<evidence type="ECO:0000313" key="1">
    <source>
        <dbReference type="EMBL" id="EJP72290.1"/>
    </source>
</evidence>
<dbReference type="AlphaFoldDB" id="J4WUW6"/>
<dbReference type="Proteomes" id="UP000010305">
    <property type="component" value="Unassembled WGS sequence"/>
</dbReference>
<organism evidence="1 2">
    <name type="scientific">SAR86 cluster bacterium SAR86A</name>
    <dbReference type="NCBI Taxonomy" id="1123866"/>
    <lineage>
        <taxon>Bacteria</taxon>
        <taxon>Pseudomonadati</taxon>
        <taxon>Pseudomonadota</taxon>
        <taxon>Gammaproteobacteria</taxon>
        <taxon>SAR86 cluster</taxon>
    </lineage>
</organism>
<name>J4WUW6_9GAMM</name>
<accession>J4WUW6</accession>
<dbReference type="HOGENOM" id="CLU_1785553_0_0_6"/>
<gene>
    <name evidence="1" type="ORF">NT01SARS_0788</name>
</gene>
<proteinExistence type="predicted"/>
<sequence length="145" mass="17189">MNEKELSNLYQDLSHDILKKLKFDQSVEDNQNQLLFLTCCEKSLTYFADEVSSYFKNDLKDFNTLNFFYKWRELSEISTISNIIVNEIGQNGFINQINLFKSNILQKDNDNLIVSTQSNDLKKFNLLLDKYETFKDLLRKMLDEC</sequence>
<protein>
    <submittedName>
        <fullName evidence="1">Uncharacterized protein</fullName>
    </submittedName>
</protein>
<dbReference type="STRING" id="1123866.NT01SARS_0788"/>
<evidence type="ECO:0000313" key="2">
    <source>
        <dbReference type="Proteomes" id="UP000010305"/>
    </source>
</evidence>
<reference evidence="1 2" key="1">
    <citation type="journal article" date="2012" name="ISME J.">
        <title>Genomic insights to SAR86, an abundant and uncultivated marine bacterial lineage.</title>
        <authorList>
            <person name="Dupont C.L."/>
            <person name="Rusch D.B."/>
            <person name="Yooseph S."/>
            <person name="Lombardo M.J."/>
            <person name="Richter R.A."/>
            <person name="Valas R."/>
            <person name="Novotny M."/>
            <person name="Yee-Greenbaum J."/>
            <person name="Selengut J.D."/>
            <person name="Haft D.H."/>
            <person name="Halpern A.L."/>
            <person name="Lasken R.S."/>
            <person name="Nealson K."/>
            <person name="Friedman R."/>
            <person name="Venter J.C."/>
        </authorList>
    </citation>
    <scope>NUCLEOTIDE SEQUENCE [LARGE SCALE GENOMIC DNA]</scope>
</reference>
<dbReference type="EMBL" id="JH611156">
    <property type="protein sequence ID" value="EJP72290.1"/>
    <property type="molecule type" value="Genomic_DNA"/>
</dbReference>